<dbReference type="Proteomes" id="UP001305779">
    <property type="component" value="Unassembled WGS sequence"/>
</dbReference>
<evidence type="ECO:0000313" key="4">
    <source>
        <dbReference type="Proteomes" id="UP001305779"/>
    </source>
</evidence>
<dbReference type="InterPro" id="IPR036291">
    <property type="entry name" value="NAD(P)-bd_dom_sf"/>
</dbReference>
<evidence type="ECO:0000256" key="1">
    <source>
        <dbReference type="ARBA" id="ARBA00006484"/>
    </source>
</evidence>
<dbReference type="EMBL" id="JAXOVC010000004">
    <property type="protein sequence ID" value="KAK4502321.1"/>
    <property type="molecule type" value="Genomic_DNA"/>
</dbReference>
<protein>
    <recommendedName>
        <fullName evidence="5">Short-chain dehydrogenase/oxidoreductase</fullName>
    </recommendedName>
</protein>
<dbReference type="PANTHER" id="PTHR43669">
    <property type="entry name" value="5-KETO-D-GLUCONATE 5-REDUCTASE"/>
    <property type="match status" value="1"/>
</dbReference>
<proteinExistence type="inferred from homology"/>
<gene>
    <name evidence="3" type="ORF">PRZ48_005746</name>
</gene>
<keyword evidence="4" id="KW-1185">Reference proteome</keyword>
<evidence type="ECO:0008006" key="5">
    <source>
        <dbReference type="Google" id="ProtNLM"/>
    </source>
</evidence>
<dbReference type="Pfam" id="PF00106">
    <property type="entry name" value="adh_short"/>
    <property type="match status" value="1"/>
</dbReference>
<dbReference type="InterPro" id="IPR002347">
    <property type="entry name" value="SDR_fam"/>
</dbReference>
<sequence>MGFDYKKVLLIGATSGIGAALADTLVQNGVFVIGVGRRKERLESFVQKHGSGKTDYRVFDVNDTHEAQSFVDEVFTAHPDISFVFLNSGIQRGLDFTNPSTVSLDTFEHELKTNYTAPVHLTKALLPYLTRQSNPTALAYTTTQLALITLNSRPNYGASKAALHHFILALRAQLSKSAPNLKVIEVFPPAVQTELHDSKNQPDLKNGDQIGMPLKDFTEELWEGLKAGREDVPVGSARPIWEAIEPGRREESGKFNDAMDEALTDFLA</sequence>
<organism evidence="3 4">
    <name type="scientific">Zasmidium cellare</name>
    <name type="common">Wine cellar mold</name>
    <name type="synonym">Racodium cellare</name>
    <dbReference type="NCBI Taxonomy" id="395010"/>
    <lineage>
        <taxon>Eukaryota</taxon>
        <taxon>Fungi</taxon>
        <taxon>Dikarya</taxon>
        <taxon>Ascomycota</taxon>
        <taxon>Pezizomycotina</taxon>
        <taxon>Dothideomycetes</taxon>
        <taxon>Dothideomycetidae</taxon>
        <taxon>Mycosphaerellales</taxon>
        <taxon>Mycosphaerellaceae</taxon>
        <taxon>Zasmidium</taxon>
    </lineage>
</organism>
<name>A0ABR0EL75_ZASCE</name>
<accession>A0ABR0EL75</accession>
<dbReference type="PANTHER" id="PTHR43669:SF11">
    <property type="entry name" value="SHORT-CHAIN DEHYDROGENASE_OXIDOREDUCTASE"/>
    <property type="match status" value="1"/>
</dbReference>
<dbReference type="PRINTS" id="PR00081">
    <property type="entry name" value="GDHRDH"/>
</dbReference>
<evidence type="ECO:0000256" key="2">
    <source>
        <dbReference type="ARBA" id="ARBA00023002"/>
    </source>
</evidence>
<comment type="similarity">
    <text evidence="1">Belongs to the short-chain dehydrogenases/reductases (SDR) family.</text>
</comment>
<comment type="caution">
    <text evidence="3">The sequence shown here is derived from an EMBL/GenBank/DDBJ whole genome shotgun (WGS) entry which is preliminary data.</text>
</comment>
<keyword evidence="2" id="KW-0560">Oxidoreductase</keyword>
<dbReference type="SUPFAM" id="SSF51735">
    <property type="entry name" value="NAD(P)-binding Rossmann-fold domains"/>
    <property type="match status" value="1"/>
</dbReference>
<dbReference type="Gene3D" id="3.40.50.720">
    <property type="entry name" value="NAD(P)-binding Rossmann-like Domain"/>
    <property type="match status" value="1"/>
</dbReference>
<reference evidence="3 4" key="1">
    <citation type="journal article" date="2023" name="G3 (Bethesda)">
        <title>A chromosome-level genome assembly of Zasmidium syzygii isolated from banana leaves.</title>
        <authorList>
            <person name="van Westerhoven A.C."/>
            <person name="Mehrabi R."/>
            <person name="Talebi R."/>
            <person name="Steentjes M.B.F."/>
            <person name="Corcolon B."/>
            <person name="Chong P.A."/>
            <person name="Kema G.H.J."/>
            <person name="Seidl M.F."/>
        </authorList>
    </citation>
    <scope>NUCLEOTIDE SEQUENCE [LARGE SCALE GENOMIC DNA]</scope>
    <source>
        <strain evidence="3 4">P124</strain>
    </source>
</reference>
<evidence type="ECO:0000313" key="3">
    <source>
        <dbReference type="EMBL" id="KAK4502321.1"/>
    </source>
</evidence>